<dbReference type="Gene3D" id="3.40.50.300">
    <property type="entry name" value="P-loop containing nucleotide triphosphate hydrolases"/>
    <property type="match status" value="2"/>
</dbReference>
<gene>
    <name evidence="9" type="ORF">DI556_19160</name>
</gene>
<organism evidence="9 10">
    <name type="scientific">Rhodovulum sulfidophilum</name>
    <name type="common">Rhodobacter sulfidophilus</name>
    <dbReference type="NCBI Taxonomy" id="35806"/>
    <lineage>
        <taxon>Bacteria</taxon>
        <taxon>Pseudomonadati</taxon>
        <taxon>Pseudomonadota</taxon>
        <taxon>Alphaproteobacteria</taxon>
        <taxon>Rhodobacterales</taxon>
        <taxon>Paracoccaceae</taxon>
        <taxon>Rhodovulum</taxon>
    </lineage>
</organism>
<evidence type="ECO:0000256" key="3">
    <source>
        <dbReference type="ARBA" id="ARBA00022806"/>
    </source>
</evidence>
<evidence type="ECO:0000256" key="6">
    <source>
        <dbReference type="RuleBase" id="RU000492"/>
    </source>
</evidence>
<proteinExistence type="inferred from homology"/>
<dbReference type="GO" id="GO:0016787">
    <property type="term" value="F:hydrolase activity"/>
    <property type="evidence" value="ECO:0007669"/>
    <property type="project" value="UniProtKB-KW"/>
</dbReference>
<keyword evidence="3 6" id="KW-0347">Helicase</keyword>
<dbReference type="AlphaFoldDB" id="A0A2W5PWP5"/>
<evidence type="ECO:0000256" key="1">
    <source>
        <dbReference type="ARBA" id="ARBA00022741"/>
    </source>
</evidence>
<dbReference type="SMART" id="SM00487">
    <property type="entry name" value="DEXDc"/>
    <property type="match status" value="1"/>
</dbReference>
<dbReference type="PANTHER" id="PTHR47959:SF1">
    <property type="entry name" value="ATP-DEPENDENT RNA HELICASE DBPA"/>
    <property type="match status" value="1"/>
</dbReference>
<name>A0A2W5PWP5_RHOSU</name>
<dbReference type="InterPro" id="IPR000629">
    <property type="entry name" value="RNA-helicase_DEAD-box_CS"/>
</dbReference>
<dbReference type="GO" id="GO:0003676">
    <property type="term" value="F:nucleic acid binding"/>
    <property type="evidence" value="ECO:0007669"/>
    <property type="project" value="InterPro"/>
</dbReference>
<dbReference type="Proteomes" id="UP000249185">
    <property type="component" value="Unassembled WGS sequence"/>
</dbReference>
<dbReference type="InterPro" id="IPR001650">
    <property type="entry name" value="Helicase_C-like"/>
</dbReference>
<evidence type="ECO:0000256" key="2">
    <source>
        <dbReference type="ARBA" id="ARBA00022801"/>
    </source>
</evidence>
<comment type="caution">
    <text evidence="9">The sequence shown here is derived from an EMBL/GenBank/DDBJ whole genome shotgun (WGS) entry which is preliminary data.</text>
</comment>
<dbReference type="GO" id="GO:0005524">
    <property type="term" value="F:ATP binding"/>
    <property type="evidence" value="ECO:0007669"/>
    <property type="project" value="UniProtKB-KW"/>
</dbReference>
<dbReference type="SUPFAM" id="SSF52540">
    <property type="entry name" value="P-loop containing nucleoside triphosphate hydrolases"/>
    <property type="match status" value="1"/>
</dbReference>
<dbReference type="GO" id="GO:0003724">
    <property type="term" value="F:RNA helicase activity"/>
    <property type="evidence" value="ECO:0007669"/>
    <property type="project" value="UniProtKB-ARBA"/>
</dbReference>
<dbReference type="PROSITE" id="PS51192">
    <property type="entry name" value="HELICASE_ATP_BIND_1"/>
    <property type="match status" value="1"/>
</dbReference>
<dbReference type="GO" id="GO:0005829">
    <property type="term" value="C:cytosol"/>
    <property type="evidence" value="ECO:0007669"/>
    <property type="project" value="TreeGrafter"/>
</dbReference>
<dbReference type="InterPro" id="IPR027417">
    <property type="entry name" value="P-loop_NTPase"/>
</dbReference>
<accession>A0A2W5PWP5</accession>
<keyword evidence="1 6" id="KW-0547">Nucleotide-binding</keyword>
<evidence type="ECO:0000259" key="8">
    <source>
        <dbReference type="PROSITE" id="PS51194"/>
    </source>
</evidence>
<evidence type="ECO:0000259" key="7">
    <source>
        <dbReference type="PROSITE" id="PS51192"/>
    </source>
</evidence>
<dbReference type="InterPro" id="IPR044742">
    <property type="entry name" value="DEAD/DEAH_RhlB"/>
</dbReference>
<dbReference type="PANTHER" id="PTHR47959">
    <property type="entry name" value="ATP-DEPENDENT RNA HELICASE RHLE-RELATED"/>
    <property type="match status" value="1"/>
</dbReference>
<dbReference type="PROSITE" id="PS00039">
    <property type="entry name" value="DEAD_ATP_HELICASE"/>
    <property type="match status" value="1"/>
</dbReference>
<keyword evidence="2 6" id="KW-0378">Hydrolase</keyword>
<dbReference type="InterPro" id="IPR011545">
    <property type="entry name" value="DEAD/DEAH_box_helicase_dom"/>
</dbReference>
<evidence type="ECO:0000313" key="9">
    <source>
        <dbReference type="EMBL" id="PZQ46883.1"/>
    </source>
</evidence>
<keyword evidence="4 6" id="KW-0067">ATP-binding</keyword>
<sequence>MTGIEGVPAALAAALGARGFTELTEVQAAILGLPDQTRDLIVSAATGSGKTVAIGLALAAGLLAAPWTIAPRALVLAPTRELAAQVAAELGWLYAGAGILPVLCAGGADPAAEVAALARGAALVVGTPGRLAAHLRRGTLDPAGLATLVLDEADELLARGFRDELDRILAAPPPDRRLLLFSATITPGVAALAARYQRAALRIEVAPAASPGVGFEAVQVAPAERDRVLGNLLCLADPRRALVFAGRRDAVAPLAAHLAGRGFRAVGLSGDLGQPERDAALAALRAGRARVCVATDLAARGLDLPELDLVIHADPPLSPEQLLHRSGRTGRAGRGGRVAFLVAPAHRRRLETLLRRAGLGVAWRGAPEAAEVAARERDRLLAALPPGQPGFAEAEAAFGTGPEAPDFDAPVLAALRAEGPDRLARALLRDWRAARPRFEPPRVPDPAAAVWFRVNRGAGGQEEVRRLLPLIRRLGGARREEIGRIRVFAGETHFEVLPAAVPGFLAALGRDLGDLALSRLGPEAAAPDVPSS</sequence>
<protein>
    <submittedName>
        <fullName evidence="9">Helicase</fullName>
    </submittedName>
</protein>
<feature type="domain" description="Helicase C-terminal" evidence="8">
    <location>
        <begin position="228"/>
        <end position="374"/>
    </location>
</feature>
<dbReference type="InterPro" id="IPR050079">
    <property type="entry name" value="DEAD_box_RNA_helicase"/>
</dbReference>
<evidence type="ECO:0000313" key="10">
    <source>
        <dbReference type="Proteomes" id="UP000249185"/>
    </source>
</evidence>
<dbReference type="SMART" id="SM00490">
    <property type="entry name" value="HELICc"/>
    <property type="match status" value="1"/>
</dbReference>
<reference evidence="9 10" key="1">
    <citation type="submission" date="2017-08" db="EMBL/GenBank/DDBJ databases">
        <title>Infants hospitalized years apart are colonized by the same room-sourced microbial strains.</title>
        <authorList>
            <person name="Brooks B."/>
            <person name="Olm M.R."/>
            <person name="Firek B.A."/>
            <person name="Baker R."/>
            <person name="Thomas B.C."/>
            <person name="Morowitz M.J."/>
            <person name="Banfield J.F."/>
        </authorList>
    </citation>
    <scope>NUCLEOTIDE SEQUENCE [LARGE SCALE GENOMIC DNA]</scope>
    <source>
        <strain evidence="9">S2_005_002_R2_34</strain>
    </source>
</reference>
<evidence type="ECO:0000256" key="5">
    <source>
        <dbReference type="ARBA" id="ARBA00038437"/>
    </source>
</evidence>
<dbReference type="InterPro" id="IPR014001">
    <property type="entry name" value="Helicase_ATP-bd"/>
</dbReference>
<dbReference type="Pfam" id="PF00271">
    <property type="entry name" value="Helicase_C"/>
    <property type="match status" value="1"/>
</dbReference>
<feature type="domain" description="Helicase ATP-binding" evidence="7">
    <location>
        <begin position="31"/>
        <end position="203"/>
    </location>
</feature>
<dbReference type="EMBL" id="QFPW01000020">
    <property type="protein sequence ID" value="PZQ46883.1"/>
    <property type="molecule type" value="Genomic_DNA"/>
</dbReference>
<evidence type="ECO:0000256" key="4">
    <source>
        <dbReference type="ARBA" id="ARBA00022840"/>
    </source>
</evidence>
<dbReference type="CDD" id="cd00268">
    <property type="entry name" value="DEADc"/>
    <property type="match status" value="1"/>
</dbReference>
<dbReference type="PROSITE" id="PS51194">
    <property type="entry name" value="HELICASE_CTER"/>
    <property type="match status" value="1"/>
</dbReference>
<dbReference type="Pfam" id="PF00270">
    <property type="entry name" value="DEAD"/>
    <property type="match status" value="1"/>
</dbReference>
<comment type="similarity">
    <text evidence="5 6">Belongs to the DEAD box helicase family.</text>
</comment>